<evidence type="ECO:0000256" key="2">
    <source>
        <dbReference type="ARBA" id="ARBA00004186"/>
    </source>
</evidence>
<keyword evidence="10" id="KW-0539">Nucleus</keyword>
<keyword evidence="4" id="KW-0963">Cytoplasm</keyword>
<sequence length="525" mass="57879">MELKFEGMKRTELQKCAKKAGIRANMKTEELIKALVAYHSQLNPSDEDINTAKNETEGDEAASTSVKIDSVSELTNEAKPQRVKKGRGRGRKKASPPDDTPDPEPVQNEITESLPKLGTETKQEKSVKGGRRGQRLRRKRTSVIKTPLEVVKTPKSSQKRSRSDDELVLPPAKQQRLAPASDVEKVSEPADSIPATRKSTRKRTFSMSPKSEVTENGSQSEMKATSMDGNQDGSSANEKRETGGAERISPVNKNKMKPETITGLELKTSPQKPLPATKKTGIPLPKIKASSENVTPGKSLNFKKAHKAQFEKLESIDDYLERKRKRIEALTQSYKKAPSSSKKTPKKTPKDAKPAMKRTSFFSPKPSKPTTKTVTFHASRLKTPAKPSTFVFGKASTEKRITTPGIRKSIAVMSGSVSRKSVSGPSTTPFKFSNTSVNSPATQKKFDLKASLSKPLTYKPYSGKLKPLAETQPVKSRPISHIAKAKENLKKPKLGSKLERQRAAAKHRTKSRKDNMMTRRGLSVV</sequence>
<evidence type="ECO:0000256" key="11">
    <source>
        <dbReference type="ARBA" id="ARBA00023306"/>
    </source>
</evidence>
<reference evidence="13 14" key="1">
    <citation type="journal article" date="2017" name="PLoS Biol.">
        <title>The sea cucumber genome provides insights into morphological evolution and visceral regeneration.</title>
        <authorList>
            <person name="Zhang X."/>
            <person name="Sun L."/>
            <person name="Yuan J."/>
            <person name="Sun Y."/>
            <person name="Gao Y."/>
            <person name="Zhang L."/>
            <person name="Li S."/>
            <person name="Dai H."/>
            <person name="Hamel J.F."/>
            <person name="Liu C."/>
            <person name="Yu Y."/>
            <person name="Liu S."/>
            <person name="Lin W."/>
            <person name="Guo K."/>
            <person name="Jin S."/>
            <person name="Xu P."/>
            <person name="Storey K.B."/>
            <person name="Huan P."/>
            <person name="Zhang T."/>
            <person name="Zhou Y."/>
            <person name="Zhang J."/>
            <person name="Lin C."/>
            <person name="Li X."/>
            <person name="Xing L."/>
            <person name="Huo D."/>
            <person name="Sun M."/>
            <person name="Wang L."/>
            <person name="Mercier A."/>
            <person name="Li F."/>
            <person name="Yang H."/>
            <person name="Xiang J."/>
        </authorList>
    </citation>
    <scope>NUCLEOTIDE SEQUENCE [LARGE SCALE GENOMIC DNA]</scope>
    <source>
        <strain evidence="13">Shaxun</strain>
        <tissue evidence="13">Muscle</tissue>
    </source>
</reference>
<feature type="compositionally biased region" description="Basic residues" evidence="12">
    <location>
        <begin position="128"/>
        <end position="142"/>
    </location>
</feature>
<keyword evidence="11" id="KW-0131">Cell cycle</keyword>
<evidence type="ECO:0000313" key="13">
    <source>
        <dbReference type="EMBL" id="PIK62728.1"/>
    </source>
</evidence>
<feature type="compositionally biased region" description="Polar residues" evidence="12">
    <location>
        <begin position="62"/>
        <end position="75"/>
    </location>
</feature>
<feature type="region of interest" description="Disordered" evidence="12">
    <location>
        <begin position="330"/>
        <end position="380"/>
    </location>
</feature>
<comment type="subcellular location">
    <subcellularLocation>
        <location evidence="2">Cytoplasm</location>
        <location evidence="2">Cytoskeleton</location>
        <location evidence="2">Spindle</location>
    </subcellularLocation>
    <subcellularLocation>
        <location evidence="1">Nucleus</location>
    </subcellularLocation>
</comment>
<feature type="region of interest" description="Disordered" evidence="12">
    <location>
        <begin position="468"/>
        <end position="525"/>
    </location>
</feature>
<dbReference type="GO" id="GO:0072686">
    <property type="term" value="C:mitotic spindle"/>
    <property type="evidence" value="ECO:0007669"/>
    <property type="project" value="TreeGrafter"/>
</dbReference>
<name>A0A2G8LR43_STIJA</name>
<evidence type="ECO:0000256" key="3">
    <source>
        <dbReference type="ARBA" id="ARBA00009702"/>
    </source>
</evidence>
<feature type="compositionally biased region" description="Polar residues" evidence="12">
    <location>
        <begin position="205"/>
        <end position="236"/>
    </location>
</feature>
<gene>
    <name evidence="13" type="ORF">BSL78_00307</name>
</gene>
<evidence type="ECO:0008006" key="15">
    <source>
        <dbReference type="Google" id="ProtNLM"/>
    </source>
</evidence>
<feature type="compositionally biased region" description="Basic and acidic residues" evidence="12">
    <location>
        <begin position="484"/>
        <end position="502"/>
    </location>
</feature>
<feature type="compositionally biased region" description="Low complexity" evidence="12">
    <location>
        <begin position="357"/>
        <end position="376"/>
    </location>
</feature>
<accession>A0A2G8LR43</accession>
<evidence type="ECO:0000256" key="4">
    <source>
        <dbReference type="ARBA" id="ARBA00022490"/>
    </source>
</evidence>
<organism evidence="13 14">
    <name type="scientific">Stichopus japonicus</name>
    <name type="common">Sea cucumber</name>
    <dbReference type="NCBI Taxonomy" id="307972"/>
    <lineage>
        <taxon>Eukaryota</taxon>
        <taxon>Metazoa</taxon>
        <taxon>Echinodermata</taxon>
        <taxon>Eleutherozoa</taxon>
        <taxon>Echinozoa</taxon>
        <taxon>Holothuroidea</taxon>
        <taxon>Aspidochirotacea</taxon>
        <taxon>Aspidochirotida</taxon>
        <taxon>Stichopodidae</taxon>
        <taxon>Apostichopus</taxon>
    </lineage>
</organism>
<dbReference type="STRING" id="307972.A0A2G8LR43"/>
<dbReference type="InterPro" id="IPR026756">
    <property type="entry name" value="NuSAP"/>
</dbReference>
<dbReference type="Proteomes" id="UP000230750">
    <property type="component" value="Unassembled WGS sequence"/>
</dbReference>
<evidence type="ECO:0000256" key="7">
    <source>
        <dbReference type="ARBA" id="ARBA00022776"/>
    </source>
</evidence>
<dbReference type="EMBL" id="MRZV01000006">
    <property type="protein sequence ID" value="PIK62728.1"/>
    <property type="molecule type" value="Genomic_DNA"/>
</dbReference>
<dbReference type="GO" id="GO:0008017">
    <property type="term" value="F:microtubule binding"/>
    <property type="evidence" value="ECO:0007669"/>
    <property type="project" value="TreeGrafter"/>
</dbReference>
<comment type="similarity">
    <text evidence="3">Belongs to the NUSAP family.</text>
</comment>
<feature type="region of interest" description="Disordered" evidence="12">
    <location>
        <begin position="39"/>
        <end position="300"/>
    </location>
</feature>
<protein>
    <recommendedName>
        <fullName evidence="15">Nucleolar and spindle-associated protein 1</fullName>
    </recommendedName>
</protein>
<dbReference type="OrthoDB" id="3258416at2759"/>
<proteinExistence type="inferred from homology"/>
<keyword evidence="8" id="KW-0238">DNA-binding</keyword>
<keyword evidence="6" id="KW-0493">Microtubule</keyword>
<feature type="compositionally biased region" description="Basic residues" evidence="12">
    <location>
        <begin position="81"/>
        <end position="94"/>
    </location>
</feature>
<dbReference type="GO" id="GO:0000281">
    <property type="term" value="P:mitotic cytokinesis"/>
    <property type="evidence" value="ECO:0007669"/>
    <property type="project" value="InterPro"/>
</dbReference>
<keyword evidence="7" id="KW-0498">Mitosis</keyword>
<evidence type="ECO:0000256" key="9">
    <source>
        <dbReference type="ARBA" id="ARBA00023212"/>
    </source>
</evidence>
<dbReference type="PANTHER" id="PTHR15874:SF1">
    <property type="entry name" value="NUCLEOLAR AND SPINDLE-ASSOCIATED PROTEIN 1"/>
    <property type="match status" value="1"/>
</dbReference>
<feature type="region of interest" description="Disordered" evidence="12">
    <location>
        <begin position="414"/>
        <end position="439"/>
    </location>
</feature>
<evidence type="ECO:0000313" key="14">
    <source>
        <dbReference type="Proteomes" id="UP000230750"/>
    </source>
</evidence>
<evidence type="ECO:0000256" key="10">
    <source>
        <dbReference type="ARBA" id="ARBA00023242"/>
    </source>
</evidence>
<feature type="compositionally biased region" description="Polar residues" evidence="12">
    <location>
        <begin position="415"/>
        <end position="439"/>
    </location>
</feature>
<keyword evidence="5" id="KW-0132">Cell division</keyword>
<evidence type="ECO:0000256" key="6">
    <source>
        <dbReference type="ARBA" id="ARBA00022701"/>
    </source>
</evidence>
<dbReference type="Pfam" id="PF16006">
    <property type="entry name" value="NUSAP"/>
    <property type="match status" value="1"/>
</dbReference>
<dbReference type="GO" id="GO:0005874">
    <property type="term" value="C:microtubule"/>
    <property type="evidence" value="ECO:0007669"/>
    <property type="project" value="UniProtKB-KW"/>
</dbReference>
<evidence type="ECO:0000256" key="1">
    <source>
        <dbReference type="ARBA" id="ARBA00004123"/>
    </source>
</evidence>
<dbReference type="GO" id="GO:0003677">
    <property type="term" value="F:DNA binding"/>
    <property type="evidence" value="ECO:0007669"/>
    <property type="project" value="UniProtKB-KW"/>
</dbReference>
<keyword evidence="14" id="KW-1185">Reference proteome</keyword>
<evidence type="ECO:0000256" key="8">
    <source>
        <dbReference type="ARBA" id="ARBA00023125"/>
    </source>
</evidence>
<dbReference type="GO" id="GO:0005730">
    <property type="term" value="C:nucleolus"/>
    <property type="evidence" value="ECO:0007669"/>
    <property type="project" value="TreeGrafter"/>
</dbReference>
<evidence type="ECO:0000256" key="12">
    <source>
        <dbReference type="SAM" id="MobiDB-lite"/>
    </source>
</evidence>
<comment type="caution">
    <text evidence="13">The sequence shown here is derived from an EMBL/GenBank/DDBJ whole genome shotgun (WGS) entry which is preliminary data.</text>
</comment>
<evidence type="ECO:0000256" key="5">
    <source>
        <dbReference type="ARBA" id="ARBA00022618"/>
    </source>
</evidence>
<dbReference type="AlphaFoldDB" id="A0A2G8LR43"/>
<dbReference type="PANTHER" id="PTHR15874">
    <property type="entry name" value="NUCLEOLAR AND SPINDLE-ASSOCIATED PROTEIN 1"/>
    <property type="match status" value="1"/>
</dbReference>
<dbReference type="GO" id="GO:0040001">
    <property type="term" value="P:establishment of mitotic spindle localization"/>
    <property type="evidence" value="ECO:0007669"/>
    <property type="project" value="InterPro"/>
</dbReference>
<keyword evidence="9" id="KW-0206">Cytoskeleton</keyword>
<dbReference type="GO" id="GO:0007076">
    <property type="term" value="P:mitotic chromosome condensation"/>
    <property type="evidence" value="ECO:0007669"/>
    <property type="project" value="TreeGrafter"/>
</dbReference>